<feature type="transmembrane region" description="Helical" evidence="1">
    <location>
        <begin position="701"/>
        <end position="721"/>
    </location>
</feature>
<dbReference type="HOGENOM" id="CLU_359327_0_0_9"/>
<feature type="transmembrane region" description="Helical" evidence="1">
    <location>
        <begin position="228"/>
        <end position="249"/>
    </location>
</feature>
<comment type="caution">
    <text evidence="2">The sequence shown here is derived from an EMBL/GenBank/DDBJ whole genome shotgun (WGS) entry which is preliminary data.</text>
</comment>
<evidence type="ECO:0000313" key="2">
    <source>
        <dbReference type="EMBL" id="EFH92931.1"/>
    </source>
</evidence>
<feature type="transmembrane region" description="Helical" evidence="1">
    <location>
        <begin position="287"/>
        <end position="308"/>
    </location>
</feature>
<keyword evidence="1" id="KW-0812">Transmembrane</keyword>
<accession>D6S803</accession>
<dbReference type="AlphaFoldDB" id="D6S803"/>
<feature type="transmembrane region" description="Helical" evidence="1">
    <location>
        <begin position="187"/>
        <end position="207"/>
    </location>
</feature>
<feature type="transmembrane region" description="Helical" evidence="1">
    <location>
        <begin position="347"/>
        <end position="368"/>
    </location>
</feature>
<feature type="transmembrane region" description="Helical" evidence="1">
    <location>
        <begin position="12"/>
        <end position="31"/>
    </location>
</feature>
<dbReference type="Proteomes" id="UP000004063">
    <property type="component" value="Chromosome"/>
</dbReference>
<proteinExistence type="predicted"/>
<feature type="transmembrane region" description="Helical" evidence="1">
    <location>
        <begin position="405"/>
        <end position="425"/>
    </location>
</feature>
<keyword evidence="1" id="KW-0472">Membrane</keyword>
<name>D6S803_FINMA</name>
<feature type="transmembrane region" description="Helical" evidence="1">
    <location>
        <begin position="315"/>
        <end position="335"/>
    </location>
</feature>
<gene>
    <name evidence="2" type="ORF">HMPREF0391_10589</name>
</gene>
<keyword evidence="1" id="KW-1133">Transmembrane helix</keyword>
<dbReference type="EMBL" id="ACHM02000002">
    <property type="protein sequence ID" value="EFH92931.1"/>
    <property type="molecule type" value="Genomic_DNA"/>
</dbReference>
<feature type="transmembrane region" description="Helical" evidence="1">
    <location>
        <begin position="616"/>
        <end position="639"/>
    </location>
</feature>
<dbReference type="STRING" id="525282.HMPREF0391_10589"/>
<feature type="transmembrane region" description="Helical" evidence="1">
    <location>
        <begin position="671"/>
        <end position="689"/>
    </location>
</feature>
<reference evidence="2" key="1">
    <citation type="submission" date="2010-05" db="EMBL/GenBank/DDBJ databases">
        <authorList>
            <person name="Muzny D."/>
            <person name="Qin X."/>
            <person name="Buhay C."/>
            <person name="Dugan-Rocha S."/>
            <person name="Ding Y."/>
            <person name="Chen G."/>
            <person name="Hawes A."/>
            <person name="Holder M."/>
            <person name="Jhangiani S."/>
            <person name="Johnson A."/>
            <person name="Khan Z."/>
            <person name="Li Z."/>
            <person name="Liu W."/>
            <person name="Liu X."/>
            <person name="Perez L."/>
            <person name="Shen H."/>
            <person name="Wang Q."/>
            <person name="Watt J."/>
            <person name="Xi L."/>
            <person name="Xin Y."/>
            <person name="Zhou J."/>
            <person name="Deng J."/>
            <person name="Jiang H."/>
            <person name="Liu Y."/>
            <person name="Qu J."/>
            <person name="Song X.-Z."/>
            <person name="Zhang L."/>
            <person name="Villasana D."/>
            <person name="Johnson A."/>
            <person name="Liu J."/>
            <person name="Liyanage D."/>
            <person name="Lorensuhewa L."/>
            <person name="Robinson T."/>
            <person name="Song A."/>
            <person name="Song B.-B."/>
            <person name="Dinh H."/>
            <person name="Thornton R."/>
            <person name="Coyle M."/>
            <person name="Francisco L."/>
            <person name="Jackson L."/>
            <person name="Javaid M."/>
            <person name="Korchina V."/>
            <person name="Kovar C."/>
            <person name="Mata R."/>
            <person name="Mathew T."/>
            <person name="Ngo R."/>
            <person name="Nguyen L."/>
            <person name="Nguyen N."/>
            <person name="Okwuonu G."/>
            <person name="Ongeri F."/>
            <person name="Pham C."/>
            <person name="Simmons D."/>
            <person name="Wilczek-Boney K."/>
            <person name="Hale W."/>
            <person name="Jakkamsetti A."/>
            <person name="Pham P."/>
            <person name="Ruth R."/>
            <person name="San Lucas F."/>
            <person name="Warren J."/>
            <person name="Zhang J."/>
            <person name="Zhao Z."/>
            <person name="Zhou C."/>
            <person name="Zhu D."/>
            <person name="Lee S."/>
            <person name="Bess C."/>
            <person name="Blankenburg K."/>
            <person name="Forbes L."/>
            <person name="Fu Q."/>
            <person name="Gubbala S."/>
            <person name="Hirani K."/>
            <person name="Jayaseelan J.C."/>
            <person name="Lara F."/>
            <person name="Munidasa M."/>
            <person name="Palculict T."/>
            <person name="Patil S."/>
            <person name="Pu L.-L."/>
            <person name="Saada N."/>
            <person name="Tang L."/>
            <person name="Weissenberger G."/>
            <person name="Zhu Y."/>
            <person name="Hemphill L."/>
            <person name="Shang Y."/>
            <person name="Youmans B."/>
            <person name="Ayvaz T."/>
            <person name="Ross M."/>
            <person name="Santibanez J."/>
            <person name="Aqrawi P."/>
            <person name="Gross S."/>
            <person name="Joshi V."/>
            <person name="Fowler G."/>
            <person name="Nazareth L."/>
            <person name="Reid J."/>
            <person name="Worley K."/>
            <person name="Petrosino J."/>
            <person name="Highlander S."/>
            <person name="Gibbs R."/>
        </authorList>
    </citation>
    <scope>NUCLEOTIDE SEQUENCE [LARGE SCALE GENOMIC DNA]</scope>
    <source>
        <strain evidence="2">ATCC 53516</strain>
    </source>
</reference>
<evidence type="ECO:0000256" key="1">
    <source>
        <dbReference type="SAM" id="Phobius"/>
    </source>
</evidence>
<feature type="transmembrane region" description="Helical" evidence="1">
    <location>
        <begin position="572"/>
        <end position="589"/>
    </location>
</feature>
<organism evidence="2">
    <name type="scientific">Finegoldia magna ATCC 53516</name>
    <dbReference type="NCBI Taxonomy" id="525282"/>
    <lineage>
        <taxon>Bacteria</taxon>
        <taxon>Bacillati</taxon>
        <taxon>Bacillota</taxon>
        <taxon>Tissierellia</taxon>
        <taxon>Tissierellales</taxon>
        <taxon>Peptoniphilaceae</taxon>
        <taxon>Finegoldia</taxon>
    </lineage>
</organism>
<sequence length="784" mass="91253">MKGDNMFELKKFYKSLIFPVVVIIFCVYSFVTLNSIKYEYTDQDYAYFIQTRNNFENTMMESFAFSKSTDNKEEQQKYLDFSKMNFNSLQYIKPLEYDVSMLMEETKSAKYSSKTEHNFYNELLSQYDEIKSFKKQNNLNKLEMDIMFRELDPYFNLIRDEINRYGFYTTSNNFSFFKSFGFLMENVMNDIFLCVVFLIAVFANEMNFKSLKLDTISVSSKKLVFARLVKYVVFFAVVILSMIVGNIIYSVVNGFPMGSANDMILKSVTDLKINSPITMNVNSMVLALKYIGTGFLIYSIAMILYEIFRRYMKQSLSIIAVLSIYWIISFISRKYDLSFSLNSFHNFGNVSILVPILFLLMTFCLIIVNNNRYKFIYHNFSKTYSKIDIKNILQLDFAKIMRSKLYKYFCVLTVVVAVFFCFNTIKYKNIKSRDDLQTIDSEIESAKINVHNNPKDKGFKQTLINLENFKKSYVNRANNPTEYYINMFHYLNSKWGFDVEWIDPSTSRSNENRVNYFMDNNLKPDSSYELVSNEIEQSLLSNKKLSLYITKQHYTTEQKGLIGNVISMYENGIIPAFTLVICLMFTLEFKKERSNGTLKLAFVNEWKKDVWKSKQINSFVLSAGMYAVILAISMIIGLFNGGLGEKLYPVFCYDYSYNGVVEGVFRASSGFILPMILINILIILLVVSFSNMMTTFIKNETVNIIATTLFIVLGIIISYFGTLGKFFLLNPFSSLDSLMILKGGYNYLNEFSFSNPIYNVVMIVFYIIVFNLISMKRMKGDINA</sequence>
<feature type="transmembrane region" description="Helical" evidence="1">
    <location>
        <begin position="756"/>
        <end position="773"/>
    </location>
</feature>
<protein>
    <submittedName>
        <fullName evidence="2">Uncharacterized protein</fullName>
    </submittedName>
</protein>